<evidence type="ECO:0000256" key="2">
    <source>
        <dbReference type="ARBA" id="ARBA00023239"/>
    </source>
</evidence>
<accession>A4BAA5</accession>
<comment type="pathway">
    <text evidence="3 4">Cofactor biosynthesis; coenzyme A biosynthesis; CoA from (R)-pantothenate: step 3/5.</text>
</comment>
<comment type="cofactor">
    <cofactor evidence="3">
        <name>FMN</name>
        <dbReference type="ChEBI" id="CHEBI:58210"/>
    </cofactor>
    <text evidence="3">Binds 1 FMN per subunit.</text>
</comment>
<reference evidence="7 8" key="1">
    <citation type="submission" date="2006-02" db="EMBL/GenBank/DDBJ databases">
        <authorList>
            <person name="Pinhassi J."/>
            <person name="Pedros-Alio C."/>
            <person name="Ferriera S."/>
            <person name="Johnson J."/>
            <person name="Kravitz S."/>
            <person name="Halpern A."/>
            <person name="Remington K."/>
            <person name="Beeson K."/>
            <person name="Tran B."/>
            <person name="Rogers Y.-H."/>
            <person name="Friedman R."/>
            <person name="Venter J.C."/>
        </authorList>
    </citation>
    <scope>NUCLEOTIDE SEQUENCE [LARGE SCALE GENOMIC DNA]</scope>
    <source>
        <strain evidence="7 8">MED297</strain>
    </source>
</reference>
<dbReference type="GO" id="GO:0004632">
    <property type="term" value="F:phosphopantothenate--cysteine ligase activity"/>
    <property type="evidence" value="ECO:0007669"/>
    <property type="project" value="UniProtKB-UniRule"/>
</dbReference>
<dbReference type="GO" id="GO:0004633">
    <property type="term" value="F:phosphopantothenoylcysteine decarboxylase activity"/>
    <property type="evidence" value="ECO:0007669"/>
    <property type="project" value="UniProtKB-UniRule"/>
</dbReference>
<dbReference type="Pfam" id="PF02441">
    <property type="entry name" value="Flavoprotein"/>
    <property type="match status" value="1"/>
</dbReference>
<keyword evidence="3 4" id="KW-0285">Flavoprotein</keyword>
<dbReference type="InterPro" id="IPR035929">
    <property type="entry name" value="CoaB-like_sf"/>
</dbReference>
<name>A4BAA5_9GAMM</name>
<dbReference type="AlphaFoldDB" id="A4BAA5"/>
<comment type="similarity">
    <text evidence="3 4">In the C-terminal section; belongs to the PPC synthetase family.</text>
</comment>
<comment type="catalytic activity">
    <reaction evidence="3 4">
        <text>N-[(R)-4-phosphopantothenoyl]-L-cysteine + H(+) = (R)-4'-phosphopantetheine + CO2</text>
        <dbReference type="Rhea" id="RHEA:16793"/>
        <dbReference type="ChEBI" id="CHEBI:15378"/>
        <dbReference type="ChEBI" id="CHEBI:16526"/>
        <dbReference type="ChEBI" id="CHEBI:59458"/>
        <dbReference type="ChEBI" id="CHEBI:61723"/>
        <dbReference type="EC" id="4.1.1.36"/>
    </reaction>
</comment>
<dbReference type="STRING" id="314283.MED297_10136"/>
<dbReference type="RefSeq" id="WP_008041414.1">
    <property type="nucleotide sequence ID" value="NZ_CH724149.1"/>
</dbReference>
<dbReference type="NCBIfam" id="TIGR00521">
    <property type="entry name" value="coaBC_dfp"/>
    <property type="match status" value="1"/>
</dbReference>
<dbReference type="EC" id="6.3.2.5" evidence="3"/>
<dbReference type="OrthoDB" id="9802554at2"/>
<dbReference type="UniPathway" id="UPA00241">
    <property type="reaction ID" value="UER00353"/>
</dbReference>
<keyword evidence="3 4" id="KW-0436">Ligase</keyword>
<feature type="region of interest" description="Phosphopantothenate--cysteine ligase" evidence="3">
    <location>
        <begin position="195"/>
        <end position="405"/>
    </location>
</feature>
<keyword evidence="2 3" id="KW-0456">Lyase</keyword>
<feature type="domain" description="DNA/pantothenate metabolism flavoprotein C-terminal" evidence="6">
    <location>
        <begin position="190"/>
        <end position="399"/>
    </location>
</feature>
<feature type="binding site" evidence="3">
    <location>
        <begin position="310"/>
        <end position="313"/>
    </location>
    <ligand>
        <name>CTP</name>
        <dbReference type="ChEBI" id="CHEBI:37563"/>
    </ligand>
</feature>
<keyword evidence="3" id="KW-0460">Magnesium</keyword>
<dbReference type="Proteomes" id="UP000005953">
    <property type="component" value="Unassembled WGS sequence"/>
</dbReference>
<dbReference type="GO" id="GO:0010181">
    <property type="term" value="F:FMN binding"/>
    <property type="evidence" value="ECO:0007669"/>
    <property type="project" value="UniProtKB-UniRule"/>
</dbReference>
<comment type="function">
    <text evidence="4">Catalyzes two steps in the biosynthesis of coenzyme A. In the first step cysteine is conjugated to 4'-phosphopantothenate to form 4-phosphopantothenoylcysteine, in the latter compound is decarboxylated to form 4'-phosphopantotheine.</text>
</comment>
<keyword evidence="3" id="KW-0511">Multifunctional enzyme</keyword>
<protein>
    <recommendedName>
        <fullName evidence="3">Coenzyme A biosynthesis bifunctional protein CoaBC</fullName>
    </recommendedName>
    <alternativeName>
        <fullName evidence="3">DNA/pantothenate metabolism flavoprotein</fullName>
    </alternativeName>
    <alternativeName>
        <fullName evidence="3">Phosphopantothenoylcysteine synthetase/decarboxylase</fullName>
        <shortName evidence="3">PPCS-PPCDC</shortName>
    </alternativeName>
    <domain>
        <recommendedName>
            <fullName evidence="3">Phosphopantothenoylcysteine decarboxylase</fullName>
            <shortName evidence="3">PPC decarboxylase</shortName>
            <shortName evidence="3">PPC-DC</shortName>
            <ecNumber evidence="3">4.1.1.36</ecNumber>
        </recommendedName>
        <alternativeName>
            <fullName evidence="3">CoaC</fullName>
        </alternativeName>
    </domain>
    <domain>
        <recommendedName>
            <fullName evidence="3">Phosphopantothenate--cysteine ligase</fullName>
            <ecNumber evidence="3">6.3.2.5</ecNumber>
        </recommendedName>
        <alternativeName>
            <fullName evidence="3">CoaB</fullName>
        </alternativeName>
        <alternativeName>
            <fullName evidence="3">Phosphopantothenoylcysteine synthetase</fullName>
            <shortName evidence="3">PPC synthetase</shortName>
            <shortName evidence="3">PPC-S</shortName>
        </alternativeName>
    </domain>
</protein>
<dbReference type="InterPro" id="IPR003382">
    <property type="entry name" value="Flavoprotein"/>
</dbReference>
<dbReference type="Pfam" id="PF04127">
    <property type="entry name" value="DFP"/>
    <property type="match status" value="1"/>
</dbReference>
<feature type="binding site" evidence="3">
    <location>
        <position position="329"/>
    </location>
    <ligand>
        <name>CTP</name>
        <dbReference type="ChEBI" id="CHEBI:37563"/>
    </ligand>
</feature>
<comment type="caution">
    <text evidence="3">Lacks conserved residue(s) required for the propagation of feature annotation.</text>
</comment>
<dbReference type="PANTHER" id="PTHR14359">
    <property type="entry name" value="HOMO-OLIGOMERIC FLAVIN CONTAINING CYS DECARBOXYLASE FAMILY"/>
    <property type="match status" value="1"/>
</dbReference>
<comment type="pathway">
    <text evidence="3 4">Cofactor biosynthesis; coenzyme A biosynthesis; CoA from (R)-pantothenate: step 2/5.</text>
</comment>
<evidence type="ECO:0000259" key="5">
    <source>
        <dbReference type="Pfam" id="PF02441"/>
    </source>
</evidence>
<evidence type="ECO:0000259" key="6">
    <source>
        <dbReference type="Pfam" id="PF04127"/>
    </source>
</evidence>
<feature type="active site" description="Proton donor" evidence="3">
    <location>
        <position position="163"/>
    </location>
</feature>
<comment type="cofactor">
    <cofactor evidence="3">
        <name>Mg(2+)</name>
        <dbReference type="ChEBI" id="CHEBI:18420"/>
    </cofactor>
</comment>
<evidence type="ECO:0000313" key="7">
    <source>
        <dbReference type="EMBL" id="EAR10861.1"/>
    </source>
</evidence>
<dbReference type="InterPro" id="IPR005252">
    <property type="entry name" value="CoaBC"/>
</dbReference>
<dbReference type="SUPFAM" id="SSF102645">
    <property type="entry name" value="CoaB-like"/>
    <property type="match status" value="1"/>
</dbReference>
<dbReference type="EC" id="4.1.1.36" evidence="3"/>
<dbReference type="InterPro" id="IPR007085">
    <property type="entry name" value="DNA/pantothenate-metab_flavo_C"/>
</dbReference>
<dbReference type="PANTHER" id="PTHR14359:SF6">
    <property type="entry name" value="PHOSPHOPANTOTHENOYLCYSTEINE DECARBOXYLASE"/>
    <property type="match status" value="1"/>
</dbReference>
<keyword evidence="3 4" id="KW-0288">FMN</keyword>
<feature type="binding site" evidence="3">
    <location>
        <position position="283"/>
    </location>
    <ligand>
        <name>CTP</name>
        <dbReference type="ChEBI" id="CHEBI:37563"/>
    </ligand>
</feature>
<feature type="binding site" evidence="3">
    <location>
        <position position="347"/>
    </location>
    <ligand>
        <name>CTP</name>
        <dbReference type="ChEBI" id="CHEBI:37563"/>
    </ligand>
</feature>
<evidence type="ECO:0000256" key="1">
    <source>
        <dbReference type="ARBA" id="ARBA00022793"/>
    </source>
</evidence>
<evidence type="ECO:0000256" key="3">
    <source>
        <dbReference type="HAMAP-Rule" id="MF_02225"/>
    </source>
</evidence>
<feature type="region of interest" description="Phosphopantothenoylcysteine decarboxylase" evidence="3">
    <location>
        <begin position="1"/>
        <end position="194"/>
    </location>
</feature>
<comment type="catalytic activity">
    <reaction evidence="3 4">
        <text>(R)-4'-phosphopantothenate + L-cysteine + CTP = N-[(R)-4-phosphopantothenoyl]-L-cysteine + CMP + diphosphate + H(+)</text>
        <dbReference type="Rhea" id="RHEA:19397"/>
        <dbReference type="ChEBI" id="CHEBI:10986"/>
        <dbReference type="ChEBI" id="CHEBI:15378"/>
        <dbReference type="ChEBI" id="CHEBI:33019"/>
        <dbReference type="ChEBI" id="CHEBI:35235"/>
        <dbReference type="ChEBI" id="CHEBI:37563"/>
        <dbReference type="ChEBI" id="CHEBI:59458"/>
        <dbReference type="ChEBI" id="CHEBI:60377"/>
        <dbReference type="EC" id="6.3.2.5"/>
    </reaction>
</comment>
<proteinExistence type="inferred from homology"/>
<dbReference type="Gene3D" id="3.40.50.10300">
    <property type="entry name" value="CoaB-like"/>
    <property type="match status" value="1"/>
</dbReference>
<comment type="caution">
    <text evidence="7">The sequence shown here is derived from an EMBL/GenBank/DDBJ whole genome shotgun (WGS) entry which is preliminary data.</text>
</comment>
<dbReference type="EMBL" id="AAOE01000002">
    <property type="protein sequence ID" value="EAR10861.1"/>
    <property type="molecule type" value="Genomic_DNA"/>
</dbReference>
<dbReference type="GO" id="GO:0071513">
    <property type="term" value="C:phosphopantothenoylcysteine decarboxylase complex"/>
    <property type="evidence" value="ECO:0007669"/>
    <property type="project" value="TreeGrafter"/>
</dbReference>
<dbReference type="HOGENOM" id="CLU_033319_0_1_6"/>
<organism evidence="7 8">
    <name type="scientific">Reinekea blandensis MED297</name>
    <dbReference type="NCBI Taxonomy" id="314283"/>
    <lineage>
        <taxon>Bacteria</taxon>
        <taxon>Pseudomonadati</taxon>
        <taxon>Pseudomonadota</taxon>
        <taxon>Gammaproteobacteria</taxon>
        <taxon>Oceanospirillales</taxon>
        <taxon>Saccharospirillaceae</taxon>
        <taxon>Reinekea</taxon>
    </lineage>
</organism>
<dbReference type="GO" id="GO:0015941">
    <property type="term" value="P:pantothenate catabolic process"/>
    <property type="evidence" value="ECO:0007669"/>
    <property type="project" value="InterPro"/>
</dbReference>
<evidence type="ECO:0000256" key="4">
    <source>
        <dbReference type="RuleBase" id="RU364078"/>
    </source>
</evidence>
<dbReference type="SUPFAM" id="SSF52507">
    <property type="entry name" value="Homo-oligomeric flavin-containing Cys decarboxylases, HFCD"/>
    <property type="match status" value="1"/>
</dbReference>
<dbReference type="GO" id="GO:0015937">
    <property type="term" value="P:coenzyme A biosynthetic process"/>
    <property type="evidence" value="ECO:0007669"/>
    <property type="project" value="UniProtKB-UniRule"/>
</dbReference>
<comment type="similarity">
    <text evidence="3 4">In the N-terminal section; belongs to the HFCD (homo-oligomeric flavin containing Cys decarboxylase) superfamily.</text>
</comment>
<dbReference type="Gene3D" id="3.40.50.1950">
    <property type="entry name" value="Flavin prenyltransferase-like"/>
    <property type="match status" value="1"/>
</dbReference>
<keyword evidence="8" id="KW-1185">Reference proteome</keyword>
<dbReference type="HAMAP" id="MF_02225">
    <property type="entry name" value="CoaBC"/>
    <property type="match status" value="1"/>
</dbReference>
<dbReference type="GO" id="GO:0046872">
    <property type="term" value="F:metal ion binding"/>
    <property type="evidence" value="ECO:0007669"/>
    <property type="project" value="UniProtKB-KW"/>
</dbReference>
<gene>
    <name evidence="3" type="primary">coaBC</name>
    <name evidence="7" type="ORF">MED297_10136</name>
</gene>
<keyword evidence="3" id="KW-0479">Metal-binding</keyword>
<feature type="binding site" evidence="3">
    <location>
        <position position="293"/>
    </location>
    <ligand>
        <name>CTP</name>
        <dbReference type="ChEBI" id="CHEBI:37563"/>
    </ligand>
</feature>
<feature type="binding site" evidence="3">
    <location>
        <position position="343"/>
    </location>
    <ligand>
        <name>CTP</name>
        <dbReference type="ChEBI" id="CHEBI:37563"/>
    </ligand>
</feature>
<keyword evidence="1 3" id="KW-0210">Decarboxylase</keyword>
<evidence type="ECO:0000313" key="8">
    <source>
        <dbReference type="Proteomes" id="UP000005953"/>
    </source>
</evidence>
<comment type="function">
    <text evidence="3">Catalyzes two sequential steps in the biosynthesis of coenzyme A. In the first step cysteine is conjugated to 4'-phosphopantothenate to form 4-phosphopantothenoylcysteine. In the second step the latter compound is decarboxylated to form 4'-phosphopantotheine.</text>
</comment>
<sequence length="405" mass="43384">MEPLALRDKRILVGITGGIAAYKSADLVRQLIKAGAEVRVVMTPAACEFITPLTLQALSGQPVSRSLLDESAEMGMGHIELARWADLMLIAPATADFIARLNAGMANDLLSTLCLATQTPIALAPAMNEKMWLNPLTQANLSRLQSVLPTLRIFGPASGEQACGDLGYGRMLEPSELVQLTASQFQTPQLKGKHLVITAGPTREAIDPVRYLSNHSSGKMGFALAEQAARMGASVTLISGPVTLPTPAGVTRIDVTSAQQMLQAAEQSLTRCDAFIATAAVADYRPSESAAQKLKKGEADLSRIELTENPDIVATIARHSMRPSRVIAFAAETQDLEAYAQRKLDKKQVDAVVANDVSRTDIGFGSDQNEVLWVTRDQSQPFGPDTKSAVATFILEQLMTLDTSA</sequence>
<dbReference type="InterPro" id="IPR036551">
    <property type="entry name" value="Flavin_trans-like"/>
</dbReference>
<feature type="domain" description="Flavoprotein" evidence="5">
    <location>
        <begin position="9"/>
        <end position="182"/>
    </location>
</feature>